<dbReference type="EMBL" id="FMYK01000002">
    <property type="protein sequence ID" value="SDB92909.1"/>
    <property type="molecule type" value="Genomic_DNA"/>
</dbReference>
<evidence type="ECO:0000313" key="3">
    <source>
        <dbReference type="Proteomes" id="UP000242317"/>
    </source>
</evidence>
<dbReference type="Proteomes" id="UP000242317">
    <property type="component" value="Unassembled WGS sequence"/>
</dbReference>
<sequence>MSKTVKIGFSILVILPFLLILIDAYWAAWASFVFLMLIVTALVLPVIITKMFRVKKEHVTYFGMAFLVIAGGFGALLSLPVELLKISRIKQKFCGEVVSYQHDYHHSKRGLSTYTTTFVLKDNEQQKTFRVPEKDKEIIEKSKICIVYTEDYKWSTYPIIVSKEVHH</sequence>
<dbReference type="AlphaFoldDB" id="A0A1G6HF90"/>
<proteinExistence type="predicted"/>
<accession>A0A1G6HF90</accession>
<evidence type="ECO:0000313" key="2">
    <source>
        <dbReference type="EMBL" id="SDB92909.1"/>
    </source>
</evidence>
<evidence type="ECO:0008006" key="4">
    <source>
        <dbReference type="Google" id="ProtNLM"/>
    </source>
</evidence>
<feature type="transmembrane region" description="Helical" evidence="1">
    <location>
        <begin position="7"/>
        <end position="26"/>
    </location>
</feature>
<reference evidence="3" key="1">
    <citation type="submission" date="2016-09" db="EMBL/GenBank/DDBJ databases">
        <authorList>
            <person name="Varghese N."/>
            <person name="Submissions S."/>
        </authorList>
    </citation>
    <scope>NUCLEOTIDE SEQUENCE [LARGE SCALE GENOMIC DNA]</scope>
    <source>
        <strain evidence="3">ANC 3699</strain>
    </source>
</reference>
<keyword evidence="1" id="KW-0812">Transmembrane</keyword>
<keyword evidence="1" id="KW-1133">Transmembrane helix</keyword>
<organism evidence="2 3">
    <name type="scientific">Acinetobacter marinus</name>
    <dbReference type="NCBI Taxonomy" id="281375"/>
    <lineage>
        <taxon>Bacteria</taxon>
        <taxon>Pseudomonadati</taxon>
        <taxon>Pseudomonadota</taxon>
        <taxon>Gammaproteobacteria</taxon>
        <taxon>Moraxellales</taxon>
        <taxon>Moraxellaceae</taxon>
        <taxon>Acinetobacter</taxon>
    </lineage>
</organism>
<protein>
    <recommendedName>
        <fullName evidence="4">DUF3592 domain-containing protein</fullName>
    </recommendedName>
</protein>
<gene>
    <name evidence="2" type="ORF">SAMN05421749_102174</name>
</gene>
<keyword evidence="3" id="KW-1185">Reference proteome</keyword>
<evidence type="ECO:0000256" key="1">
    <source>
        <dbReference type="SAM" id="Phobius"/>
    </source>
</evidence>
<feature type="transmembrane region" description="Helical" evidence="1">
    <location>
        <begin position="32"/>
        <end position="52"/>
    </location>
</feature>
<dbReference type="RefSeq" id="WP_092616540.1">
    <property type="nucleotide sequence ID" value="NZ_FMYK01000002.1"/>
</dbReference>
<keyword evidence="1" id="KW-0472">Membrane</keyword>
<name>A0A1G6HF90_9GAMM</name>
<feature type="transmembrane region" description="Helical" evidence="1">
    <location>
        <begin position="59"/>
        <end position="81"/>
    </location>
</feature>